<feature type="compositionally biased region" description="Polar residues" evidence="1">
    <location>
        <begin position="37"/>
        <end position="46"/>
    </location>
</feature>
<feature type="region of interest" description="Disordered" evidence="1">
    <location>
        <begin position="1"/>
        <end position="46"/>
    </location>
</feature>
<dbReference type="AlphaFoldDB" id="A0A084QCB7"/>
<proteinExistence type="predicted"/>
<dbReference type="EMBL" id="KL660845">
    <property type="protein sequence ID" value="KFA61602.1"/>
    <property type="molecule type" value="Genomic_DNA"/>
</dbReference>
<keyword evidence="5" id="KW-1185">Reference proteome</keyword>
<dbReference type="Pfam" id="PF20938">
    <property type="entry name" value="DUF2264_C"/>
    <property type="match status" value="1"/>
</dbReference>
<dbReference type="PIRSF" id="PIRSF014753">
    <property type="entry name" value="UCP014753"/>
    <property type="match status" value="1"/>
</dbReference>
<sequence>MPQFRGSSIRDQARFSPASVASSMQTRRHAAPINVSGRRTTGPLQFPQVNPTHSTWLVAGMPPLAGFTGNPFRNRDDLVRAVLALILPLGKYRSSSGARVKIRPATGAASDDAAQFQGFAQPLFAVAAFLHHDPSGSDHGLELKNMLRGLEAGVNPSSPEYWGDLTDLDPRMLEMESMSLALLAVPDQVLFFLSDIGRENLVSWLQQINLRQMPTNHWRWSRILVNLALEKVFGIPQSENVVSDLALLDSFHVGEGWSSDGLYEDSRKQAGCHPGSLAIQFSQLLYARFSIGDEERAERYKQQARQFAATYWRYFDTNGAAIPFGQSTDHRFALAAFWAAASVAGVDLPDPVSRPGHVKGLLLRHLRWWSKHEDIFASDGTLNPGFAYPSMHLAEAGHSPQSVYSCLRSFIILLLPADDPFWLCQELDHPLAVTSNDLPAVKMISPTGHLLCNSSEHHYLLSAGHGTTEAHTAREAKYGKFAYSSAFGFSVPIGPSLSQMAPDSTLCASIDGETWVARCKPTEIRTEVLALRTDGQREEVMYSALTSVWTPWDWLDIRIETYLIPLADHRPGWHLRIHRIAWSPSALDAKVAEQVEFVDAGFAISPLTTEGHRISTTSSALGEEGYFLAPGSTFVESAAGASGMVNLTSSFLKSVAEDPGKEVVAAVSTTVASILYADPNTNLIAPKTLIPIIKHTVLKASVSTLPDNPESGSTAPYVESWLVTGVFAVSTANGPRCDIGDLWHKQLRIKSLRAISSKPFKGL</sequence>
<dbReference type="InParanoid" id="A0A084QCB7"/>
<organism evidence="4 5">
    <name type="scientific">Stachybotrys chlorohalonatus (strain IBT 40285)</name>
    <dbReference type="NCBI Taxonomy" id="1283841"/>
    <lineage>
        <taxon>Eukaryota</taxon>
        <taxon>Fungi</taxon>
        <taxon>Dikarya</taxon>
        <taxon>Ascomycota</taxon>
        <taxon>Pezizomycotina</taxon>
        <taxon>Sordariomycetes</taxon>
        <taxon>Hypocreomycetidae</taxon>
        <taxon>Hypocreales</taxon>
        <taxon>Stachybotryaceae</taxon>
        <taxon>Stachybotrys</taxon>
    </lineage>
</organism>
<reference evidence="4 5" key="1">
    <citation type="journal article" date="2014" name="BMC Genomics">
        <title>Comparative genome sequencing reveals chemotype-specific gene clusters in the toxigenic black mold Stachybotrys.</title>
        <authorList>
            <person name="Semeiks J."/>
            <person name="Borek D."/>
            <person name="Otwinowski Z."/>
            <person name="Grishin N.V."/>
        </authorList>
    </citation>
    <scope>NUCLEOTIDE SEQUENCE [LARGE SCALE GENOMIC DNA]</scope>
    <source>
        <strain evidence="4 5">IBT 40285</strain>
    </source>
</reference>
<dbReference type="InterPro" id="IPR016624">
    <property type="entry name" value="UCP014753"/>
</dbReference>
<evidence type="ECO:0000259" key="2">
    <source>
        <dbReference type="Pfam" id="PF10022"/>
    </source>
</evidence>
<evidence type="ECO:0000256" key="1">
    <source>
        <dbReference type="SAM" id="MobiDB-lite"/>
    </source>
</evidence>
<dbReference type="PANTHER" id="PTHR35339:SF2">
    <property type="entry name" value="DUF2264 DOMAIN-CONTAINING PROTEIN-RELATED"/>
    <property type="match status" value="1"/>
</dbReference>
<accession>A0A084QCB7</accession>
<dbReference type="InterPro" id="IPR049237">
    <property type="entry name" value="DUF2264_C"/>
</dbReference>
<feature type="domain" description="DUF2264" evidence="3">
    <location>
        <begin position="440"/>
        <end position="743"/>
    </location>
</feature>
<dbReference type="OrthoDB" id="5150166at2759"/>
<feature type="domain" description="DUF2264" evidence="2">
    <location>
        <begin position="75"/>
        <end position="427"/>
    </location>
</feature>
<dbReference type="PANTHER" id="PTHR35339">
    <property type="entry name" value="LINALOOL DEHYDRATASE_ISOMERASE DOMAIN-CONTAINING PROTEIN"/>
    <property type="match status" value="1"/>
</dbReference>
<name>A0A084QCB7_STAC4</name>
<dbReference type="HOGENOM" id="CLU_028269_1_0_1"/>
<dbReference type="OMA" id="HIFNTDG"/>
<dbReference type="Proteomes" id="UP000028524">
    <property type="component" value="Unassembled WGS sequence"/>
</dbReference>
<dbReference type="InterPro" id="IPR049349">
    <property type="entry name" value="DUF2264_N"/>
</dbReference>
<evidence type="ECO:0000259" key="3">
    <source>
        <dbReference type="Pfam" id="PF20938"/>
    </source>
</evidence>
<dbReference type="Pfam" id="PF10022">
    <property type="entry name" value="DUF2264"/>
    <property type="match status" value="1"/>
</dbReference>
<protein>
    <submittedName>
        <fullName evidence="4">Uncharacterized protein</fullName>
    </submittedName>
</protein>
<evidence type="ECO:0000313" key="4">
    <source>
        <dbReference type="EMBL" id="KFA61602.1"/>
    </source>
</evidence>
<gene>
    <name evidence="4" type="ORF">S40285_06104</name>
</gene>
<evidence type="ECO:0000313" key="5">
    <source>
        <dbReference type="Proteomes" id="UP000028524"/>
    </source>
</evidence>
<feature type="compositionally biased region" description="Polar residues" evidence="1">
    <location>
        <begin position="1"/>
        <end position="10"/>
    </location>
</feature>